<gene>
    <name evidence="3" type="ORF">Adt_35277</name>
</gene>
<proteinExistence type="predicted"/>
<feature type="coiled-coil region" evidence="1">
    <location>
        <begin position="24"/>
        <end position="58"/>
    </location>
</feature>
<dbReference type="AlphaFoldDB" id="A0ABD1QEI1"/>
<accession>A0ABD1QEI1</accession>
<protein>
    <submittedName>
        <fullName evidence="3">Uncharacterized protein</fullName>
    </submittedName>
</protein>
<evidence type="ECO:0000256" key="1">
    <source>
        <dbReference type="SAM" id="Coils"/>
    </source>
</evidence>
<keyword evidence="4" id="KW-1185">Reference proteome</keyword>
<evidence type="ECO:0000313" key="4">
    <source>
        <dbReference type="Proteomes" id="UP001604336"/>
    </source>
</evidence>
<reference evidence="4" key="1">
    <citation type="submission" date="2024-07" db="EMBL/GenBank/DDBJ databases">
        <title>Two chromosome-level genome assemblies of Korean endemic species Abeliophyllum distichum and Forsythia ovata (Oleaceae).</title>
        <authorList>
            <person name="Jang H."/>
        </authorList>
    </citation>
    <scope>NUCLEOTIDE SEQUENCE [LARGE SCALE GENOMIC DNA]</scope>
</reference>
<sequence>MNLIRGLVLTKEVYSTLKGFDGKLSKEEANSKNLSEDLKAMSLEKAQLESDKRFLQVRLDFLVAKENDLKAKYEVKINTTKECLKDTRDQKRATEASQKRVEEA</sequence>
<comment type="caution">
    <text evidence="3">The sequence shown here is derived from an EMBL/GenBank/DDBJ whole genome shotgun (WGS) entry which is preliminary data.</text>
</comment>
<dbReference type="EMBL" id="JBFOLK010000011">
    <property type="protein sequence ID" value="KAL2474541.1"/>
    <property type="molecule type" value="Genomic_DNA"/>
</dbReference>
<name>A0ABD1QEI1_9LAMI</name>
<dbReference type="Proteomes" id="UP001604336">
    <property type="component" value="Unassembled WGS sequence"/>
</dbReference>
<keyword evidence="1" id="KW-0175">Coiled coil</keyword>
<evidence type="ECO:0000313" key="3">
    <source>
        <dbReference type="EMBL" id="KAL2474541.1"/>
    </source>
</evidence>
<evidence type="ECO:0000256" key="2">
    <source>
        <dbReference type="SAM" id="MobiDB-lite"/>
    </source>
</evidence>
<organism evidence="3 4">
    <name type="scientific">Abeliophyllum distichum</name>
    <dbReference type="NCBI Taxonomy" id="126358"/>
    <lineage>
        <taxon>Eukaryota</taxon>
        <taxon>Viridiplantae</taxon>
        <taxon>Streptophyta</taxon>
        <taxon>Embryophyta</taxon>
        <taxon>Tracheophyta</taxon>
        <taxon>Spermatophyta</taxon>
        <taxon>Magnoliopsida</taxon>
        <taxon>eudicotyledons</taxon>
        <taxon>Gunneridae</taxon>
        <taxon>Pentapetalae</taxon>
        <taxon>asterids</taxon>
        <taxon>lamiids</taxon>
        <taxon>Lamiales</taxon>
        <taxon>Oleaceae</taxon>
        <taxon>Forsythieae</taxon>
        <taxon>Abeliophyllum</taxon>
    </lineage>
</organism>
<feature type="region of interest" description="Disordered" evidence="2">
    <location>
        <begin position="84"/>
        <end position="104"/>
    </location>
</feature>